<reference evidence="3 4" key="1">
    <citation type="submission" date="2017-01" db="EMBL/GenBank/DDBJ databases">
        <title>The cable genome- insights into the physiology and evolution of filamentous bacteria capable of sulfide oxidation via long distance electron transfer.</title>
        <authorList>
            <person name="Schreiber L."/>
            <person name="Bjerg J.T."/>
            <person name="Boggild A."/>
            <person name="Van De Vossenberg J."/>
            <person name="Meysman F."/>
            <person name="Nielsen L.P."/>
            <person name="Schramm A."/>
            <person name="Kjeldsen K.U."/>
        </authorList>
    </citation>
    <scope>NUCLEOTIDE SEQUENCE [LARGE SCALE GENOMIC DNA]</scope>
    <source>
        <strain evidence="3">MCF</strain>
    </source>
</reference>
<organism evidence="3 4">
    <name type="scientific">Candidatus Electrothrix aarhusensis</name>
    <dbReference type="NCBI Taxonomy" id="1859131"/>
    <lineage>
        <taxon>Bacteria</taxon>
        <taxon>Pseudomonadati</taxon>
        <taxon>Thermodesulfobacteriota</taxon>
        <taxon>Desulfobulbia</taxon>
        <taxon>Desulfobulbales</taxon>
        <taxon>Desulfobulbaceae</taxon>
        <taxon>Candidatus Electrothrix</taxon>
    </lineage>
</organism>
<protein>
    <recommendedName>
        <fullName evidence="5">Exonuclease SbcC</fullName>
    </recommendedName>
</protein>
<sequence length="690" mass="78816">MNAAPILEQITGSGIYTEISKRVHTRFTAERTAQEKIEERTGAMQLLTAARAAEIQQELAKEQQEEIRLNKAAEEKAAALAWLNRIKGLCDELVQIKEEQGKLEQEESIFADEAQRLKAAQQALVLEGDYAQLLAIRKQQKEESTAIEALQRRLPDQEGALGQAEERLNTTKTQLDQSRLTREQGHALIKQVRELDLRIREKNQAIIKEQAVCHDLQQKNAAEQKQVKQLEQNLTLAQAQQEQSRAYLEKHQVDEQLISDLAAIRKTLDRLKEVANRQADLCPALEKAEQQAVQAGQSWQEKVQACTAADKELTTIRQQRQEVQQEAEDQLDGRKLEELRRDQLPLAEQRNILGNLLEIHQKKDTIEQELTTHHTRQAELAATNKKQGEQLSLLQKQRDQARQDVDIRRTLVEQANRIRNLEEERTRLQDNTACPLCGSLDHPYAQGNVPPLHQYEKDLHAALTAEKQAEQNFNTAEIQAARLVQDAQNLGERIKEKQGAVQEAEERITEQCSAFVALAPGPENHLHGEKPSALTIRLSRLEEQLAENQQQLDILDQLDRKLARISKALEEQQAKANRAVQEQERATHAKEQAEQDQQRRIQEQQDAGQELKKIRTLALEELAVYGITELRLPALPQLLTDLTARKDLWLQQHKECNTAGERMTSLQSELRELRQAWPPEQHSWQTGNRA</sequence>
<evidence type="ECO:0000313" key="4">
    <source>
        <dbReference type="Proteomes" id="UP000287853"/>
    </source>
</evidence>
<dbReference type="AlphaFoldDB" id="A0A3S3R5C4"/>
<dbReference type="Proteomes" id="UP000287853">
    <property type="component" value="Unassembled WGS sequence"/>
</dbReference>
<dbReference type="EMBL" id="MTKO01000092">
    <property type="protein sequence ID" value="RWX44635.1"/>
    <property type="molecule type" value="Genomic_DNA"/>
</dbReference>
<feature type="compositionally biased region" description="Basic and acidic residues" evidence="2">
    <location>
        <begin position="581"/>
        <end position="604"/>
    </location>
</feature>
<name>A0A3S3R5C4_9BACT</name>
<gene>
    <name evidence="3" type="ORF">H206_03807</name>
</gene>
<feature type="coiled-coil region" evidence="1">
    <location>
        <begin position="52"/>
        <end position="123"/>
    </location>
</feature>
<evidence type="ECO:0000313" key="3">
    <source>
        <dbReference type="EMBL" id="RWX44635.1"/>
    </source>
</evidence>
<comment type="caution">
    <text evidence="3">The sequence shown here is derived from an EMBL/GenBank/DDBJ whole genome shotgun (WGS) entry which is preliminary data.</text>
</comment>
<evidence type="ECO:0008006" key="5">
    <source>
        <dbReference type="Google" id="ProtNLM"/>
    </source>
</evidence>
<keyword evidence="1" id="KW-0175">Coiled coil</keyword>
<evidence type="ECO:0000256" key="2">
    <source>
        <dbReference type="SAM" id="MobiDB-lite"/>
    </source>
</evidence>
<feature type="coiled-coil region" evidence="1">
    <location>
        <begin position="384"/>
        <end position="507"/>
    </location>
</feature>
<keyword evidence="4" id="KW-1185">Reference proteome</keyword>
<accession>A0A3S3R5C4</accession>
<proteinExistence type="predicted"/>
<feature type="region of interest" description="Disordered" evidence="2">
    <location>
        <begin position="576"/>
        <end position="604"/>
    </location>
</feature>
<feature type="coiled-coil region" evidence="1">
    <location>
        <begin position="213"/>
        <end position="240"/>
    </location>
</feature>
<evidence type="ECO:0000256" key="1">
    <source>
        <dbReference type="SAM" id="Coils"/>
    </source>
</evidence>